<sequence length="115" mass="12449">MFRSVMFAAGFLTAYSVGANADTPLTVQSILGRTLESDHVKNAHIYADGTLDGVFNGITYAGHWFLNDGQYCRELTRGLVSKPACLDVAPIKDSAGHLVAVEFQAPGVRTRFDLN</sequence>
<evidence type="ECO:0000313" key="2">
    <source>
        <dbReference type="EMBL" id="MDA5094122.1"/>
    </source>
</evidence>
<accession>A0ABT4W0U9</accession>
<feature type="signal peptide" evidence="1">
    <location>
        <begin position="1"/>
        <end position="21"/>
    </location>
</feature>
<gene>
    <name evidence="2" type="ORF">O2N63_08465</name>
</gene>
<evidence type="ECO:0000256" key="1">
    <source>
        <dbReference type="SAM" id="SignalP"/>
    </source>
</evidence>
<evidence type="ECO:0000313" key="3">
    <source>
        <dbReference type="Proteomes" id="UP001528040"/>
    </source>
</evidence>
<dbReference type="Proteomes" id="UP001528040">
    <property type="component" value="Unassembled WGS sequence"/>
</dbReference>
<proteinExistence type="predicted"/>
<keyword evidence="3" id="KW-1185">Reference proteome</keyword>
<dbReference type="RefSeq" id="WP_271053810.1">
    <property type="nucleotide sequence ID" value="NZ_JAQIIO010000003.1"/>
</dbReference>
<evidence type="ECO:0008006" key="4">
    <source>
        <dbReference type="Google" id="ProtNLM"/>
    </source>
</evidence>
<keyword evidence="1" id="KW-0732">Signal</keyword>
<feature type="chain" id="PRO_5047216133" description="Dihydrodipicolinate reductase" evidence="1">
    <location>
        <begin position="22"/>
        <end position="115"/>
    </location>
</feature>
<dbReference type="EMBL" id="JAQIIO010000003">
    <property type="protein sequence ID" value="MDA5094122.1"/>
    <property type="molecule type" value="Genomic_DNA"/>
</dbReference>
<organism evidence="2 3">
    <name type="scientific">Aliiroseovarius salicola</name>
    <dbReference type="NCBI Taxonomy" id="3009082"/>
    <lineage>
        <taxon>Bacteria</taxon>
        <taxon>Pseudomonadati</taxon>
        <taxon>Pseudomonadota</taxon>
        <taxon>Alphaproteobacteria</taxon>
        <taxon>Rhodobacterales</taxon>
        <taxon>Paracoccaceae</taxon>
        <taxon>Aliiroseovarius</taxon>
    </lineage>
</organism>
<name>A0ABT4W0U9_9RHOB</name>
<protein>
    <recommendedName>
        <fullName evidence="4">Dihydrodipicolinate reductase</fullName>
    </recommendedName>
</protein>
<comment type="caution">
    <text evidence="2">The sequence shown here is derived from an EMBL/GenBank/DDBJ whole genome shotgun (WGS) entry which is preliminary data.</text>
</comment>
<reference evidence="2 3" key="1">
    <citation type="submission" date="2023-01" db="EMBL/GenBank/DDBJ databases">
        <authorList>
            <person name="Yoon J.-W."/>
        </authorList>
    </citation>
    <scope>NUCLEOTIDE SEQUENCE [LARGE SCALE GENOMIC DNA]</scope>
    <source>
        <strain evidence="2 3">KMU-50</strain>
    </source>
</reference>